<proteinExistence type="predicted"/>
<feature type="non-terminal residue" evidence="1">
    <location>
        <position position="1"/>
    </location>
</feature>
<name>A0A0F9CLV9_9ZZZZ</name>
<dbReference type="EMBL" id="LAZR01043612">
    <property type="protein sequence ID" value="KKL06666.1"/>
    <property type="molecule type" value="Genomic_DNA"/>
</dbReference>
<gene>
    <name evidence="1" type="ORF">LCGC14_2593780</name>
</gene>
<accession>A0A0F9CLV9</accession>
<organism evidence="1">
    <name type="scientific">marine sediment metagenome</name>
    <dbReference type="NCBI Taxonomy" id="412755"/>
    <lineage>
        <taxon>unclassified sequences</taxon>
        <taxon>metagenomes</taxon>
        <taxon>ecological metagenomes</taxon>
    </lineage>
</organism>
<protein>
    <submittedName>
        <fullName evidence="1">Uncharacterized protein</fullName>
    </submittedName>
</protein>
<evidence type="ECO:0000313" key="1">
    <source>
        <dbReference type="EMBL" id="KKL06666.1"/>
    </source>
</evidence>
<sequence>RDNLSGNAKHVTSAIHADGLTSLQYRKETGGITEEVKWLLTC</sequence>
<comment type="caution">
    <text evidence="1">The sequence shown here is derived from an EMBL/GenBank/DDBJ whole genome shotgun (WGS) entry which is preliminary data.</text>
</comment>
<reference evidence="1" key="1">
    <citation type="journal article" date="2015" name="Nature">
        <title>Complex archaea that bridge the gap between prokaryotes and eukaryotes.</title>
        <authorList>
            <person name="Spang A."/>
            <person name="Saw J.H."/>
            <person name="Jorgensen S.L."/>
            <person name="Zaremba-Niedzwiedzka K."/>
            <person name="Martijn J."/>
            <person name="Lind A.E."/>
            <person name="van Eijk R."/>
            <person name="Schleper C."/>
            <person name="Guy L."/>
            <person name="Ettema T.J."/>
        </authorList>
    </citation>
    <scope>NUCLEOTIDE SEQUENCE</scope>
</reference>
<dbReference type="AlphaFoldDB" id="A0A0F9CLV9"/>